<dbReference type="OrthoDB" id="250802at2759"/>
<dbReference type="SUPFAM" id="SSF158230">
    <property type="entry name" value="PRP4-like"/>
    <property type="match status" value="1"/>
</dbReference>
<accession>A0A4Z2G842</accession>
<dbReference type="Pfam" id="PF08799">
    <property type="entry name" value="PRP4"/>
    <property type="match status" value="1"/>
</dbReference>
<dbReference type="PANTHER" id="PTHR19846:SF0">
    <property type="entry name" value="PRE-MRNA PROCESSING FACTOR 4"/>
    <property type="match status" value="1"/>
</dbReference>
<evidence type="ECO:0000259" key="4">
    <source>
        <dbReference type="SMART" id="SM00500"/>
    </source>
</evidence>
<evidence type="ECO:0000256" key="1">
    <source>
        <dbReference type="ARBA" id="ARBA00004324"/>
    </source>
</evidence>
<comment type="subcellular location">
    <subcellularLocation>
        <location evidence="1">Nucleus speckle</location>
    </subcellularLocation>
</comment>
<dbReference type="Proteomes" id="UP000314294">
    <property type="component" value="Unassembled WGS sequence"/>
</dbReference>
<keyword evidence="5" id="KW-0687">Ribonucleoprotein</keyword>
<dbReference type="Gene3D" id="4.10.280.110">
    <property type="entry name" value="Pre-mRNA processing factor 4 domain"/>
    <property type="match status" value="1"/>
</dbReference>
<name>A0A4Z2G842_9TELE</name>
<keyword evidence="2" id="KW-0507">mRNA processing</keyword>
<gene>
    <name evidence="5" type="primary">PRPF4_1</name>
    <name evidence="5" type="ORF">EYF80_040801</name>
</gene>
<dbReference type="GO" id="GO:0000398">
    <property type="term" value="P:mRNA splicing, via spliceosome"/>
    <property type="evidence" value="ECO:0007669"/>
    <property type="project" value="TreeGrafter"/>
</dbReference>
<keyword evidence="6" id="KW-1185">Reference proteome</keyword>
<dbReference type="GO" id="GO:0005681">
    <property type="term" value="C:spliceosomal complex"/>
    <property type="evidence" value="ECO:0007669"/>
    <property type="project" value="UniProtKB-KW"/>
</dbReference>
<comment type="caution">
    <text evidence="5">The sequence shown here is derived from an EMBL/GenBank/DDBJ whole genome shotgun (WGS) entry which is preliminary data.</text>
</comment>
<keyword evidence="2" id="KW-0508">mRNA splicing</keyword>
<dbReference type="GO" id="GO:0016607">
    <property type="term" value="C:nuclear speck"/>
    <property type="evidence" value="ECO:0007669"/>
    <property type="project" value="UniProtKB-SubCell"/>
</dbReference>
<organism evidence="5 6">
    <name type="scientific">Liparis tanakae</name>
    <name type="common">Tanaka's snailfish</name>
    <dbReference type="NCBI Taxonomy" id="230148"/>
    <lineage>
        <taxon>Eukaryota</taxon>
        <taxon>Metazoa</taxon>
        <taxon>Chordata</taxon>
        <taxon>Craniata</taxon>
        <taxon>Vertebrata</taxon>
        <taxon>Euteleostomi</taxon>
        <taxon>Actinopterygii</taxon>
        <taxon>Neopterygii</taxon>
        <taxon>Teleostei</taxon>
        <taxon>Neoteleostei</taxon>
        <taxon>Acanthomorphata</taxon>
        <taxon>Eupercaria</taxon>
        <taxon>Perciformes</taxon>
        <taxon>Cottioidei</taxon>
        <taxon>Cottales</taxon>
        <taxon>Liparidae</taxon>
        <taxon>Liparis</taxon>
    </lineage>
</organism>
<evidence type="ECO:0000313" key="5">
    <source>
        <dbReference type="EMBL" id="TNN48974.1"/>
    </source>
</evidence>
<dbReference type="InterPro" id="IPR036285">
    <property type="entry name" value="PRP4-like_sf"/>
</dbReference>
<dbReference type="SMART" id="SM00500">
    <property type="entry name" value="SFM"/>
    <property type="match status" value="1"/>
</dbReference>
<keyword evidence="2" id="KW-0747">Spliceosome</keyword>
<proteinExistence type="predicted"/>
<dbReference type="GO" id="GO:0030621">
    <property type="term" value="F:U4 snRNA binding"/>
    <property type="evidence" value="ECO:0007669"/>
    <property type="project" value="TreeGrafter"/>
</dbReference>
<evidence type="ECO:0000256" key="2">
    <source>
        <dbReference type="ARBA" id="ARBA00022728"/>
    </source>
</evidence>
<evidence type="ECO:0000256" key="3">
    <source>
        <dbReference type="SAM" id="MobiDB-lite"/>
    </source>
</evidence>
<dbReference type="AlphaFoldDB" id="A0A4Z2G842"/>
<reference evidence="5 6" key="1">
    <citation type="submission" date="2019-03" db="EMBL/GenBank/DDBJ databases">
        <title>First draft genome of Liparis tanakae, snailfish: a comprehensive survey of snailfish specific genes.</title>
        <authorList>
            <person name="Kim W."/>
            <person name="Song I."/>
            <person name="Jeong J.-H."/>
            <person name="Kim D."/>
            <person name="Kim S."/>
            <person name="Ryu S."/>
            <person name="Song J.Y."/>
            <person name="Lee S.K."/>
        </authorList>
    </citation>
    <scope>NUCLEOTIDE SEQUENCE [LARGE SCALE GENOMIC DNA]</scope>
    <source>
        <tissue evidence="5">Muscle</tissue>
    </source>
</reference>
<feature type="compositionally biased region" description="Basic and acidic residues" evidence="3">
    <location>
        <begin position="21"/>
        <end position="31"/>
    </location>
</feature>
<dbReference type="PANTHER" id="PTHR19846">
    <property type="entry name" value="WD40 REPEAT PROTEIN"/>
    <property type="match status" value="1"/>
</dbReference>
<dbReference type="EMBL" id="SRLO01000674">
    <property type="protein sequence ID" value="TNN48974.1"/>
    <property type="molecule type" value="Genomic_DNA"/>
</dbReference>
<feature type="region of interest" description="Disordered" evidence="3">
    <location>
        <begin position="1"/>
        <end position="44"/>
    </location>
</feature>
<evidence type="ECO:0000313" key="6">
    <source>
        <dbReference type="Proteomes" id="UP000314294"/>
    </source>
</evidence>
<feature type="domain" description="Pre-mRNA processing factor 4 (PRP4)-like" evidence="4">
    <location>
        <begin position="86"/>
        <end position="134"/>
    </location>
</feature>
<protein>
    <submittedName>
        <fullName evidence="5">U4/U6 small nuclear ribonucleoprotein Prp4</fullName>
    </submittedName>
</protein>
<dbReference type="GO" id="GO:0046540">
    <property type="term" value="C:U4/U6 x U5 tri-snRNP complex"/>
    <property type="evidence" value="ECO:0007669"/>
    <property type="project" value="TreeGrafter"/>
</dbReference>
<dbReference type="Gene3D" id="1.20.5.2950">
    <property type="match status" value="1"/>
</dbReference>
<dbReference type="InterPro" id="IPR014906">
    <property type="entry name" value="PRP4-like"/>
</dbReference>
<dbReference type="GO" id="GO:0017070">
    <property type="term" value="F:U6 snRNA binding"/>
    <property type="evidence" value="ECO:0007669"/>
    <property type="project" value="TreeGrafter"/>
</dbReference>
<sequence>MSDDDDVAPVPKRTRLYYGSLEEKERERLSESGRGGDGVKAGIKAGNINISSGETLDLEDRVSERQHDALAAFEQRRRARQITVSTDDTEVKAGLRALGEPIILFGEGPADRRERKLLSDHSQCQQTWYHEGSASLKDARLWLAKYSLPRSLKRLDAARTLRDVPEATRAIRQQEQQNSLRALGSHGNSAVEVDRDTVERMSHIQASYRGNREAVLGELLRRVCDIQPEFHANYRVAG</sequence>